<feature type="region of interest" description="Disordered" evidence="1">
    <location>
        <begin position="1"/>
        <end position="22"/>
    </location>
</feature>
<evidence type="ECO:0000313" key="2">
    <source>
        <dbReference type="EMBL" id="SHH08538.1"/>
    </source>
</evidence>
<reference evidence="2 3" key="1">
    <citation type="submission" date="2016-11" db="EMBL/GenBank/DDBJ databases">
        <authorList>
            <person name="Jaros S."/>
            <person name="Januszkiewicz K."/>
            <person name="Wedrychowicz H."/>
        </authorList>
    </citation>
    <scope>NUCLEOTIDE SEQUENCE [LARGE SCALE GENOMIC DNA]</scope>
    <source>
        <strain evidence="2 3">GAS138</strain>
    </source>
</reference>
<gene>
    <name evidence="2" type="ORF">SAMN05443248_3627</name>
</gene>
<feature type="compositionally biased region" description="Basic and acidic residues" evidence="1">
    <location>
        <begin position="1"/>
        <end position="21"/>
    </location>
</feature>
<name>A0A1M5Q3C6_9BRAD</name>
<proteinExistence type="predicted"/>
<evidence type="ECO:0000256" key="1">
    <source>
        <dbReference type="SAM" id="MobiDB-lite"/>
    </source>
</evidence>
<organism evidence="2 3">
    <name type="scientific">Bradyrhizobium erythrophlei</name>
    <dbReference type="NCBI Taxonomy" id="1437360"/>
    <lineage>
        <taxon>Bacteria</taxon>
        <taxon>Pseudomonadati</taxon>
        <taxon>Pseudomonadota</taxon>
        <taxon>Alphaproteobacteria</taxon>
        <taxon>Hyphomicrobiales</taxon>
        <taxon>Nitrobacteraceae</taxon>
        <taxon>Bradyrhizobium</taxon>
    </lineage>
</organism>
<protein>
    <submittedName>
        <fullName evidence="2">Uncharacterized protein</fullName>
    </submittedName>
</protein>
<dbReference type="EMBL" id="LT670817">
    <property type="protein sequence ID" value="SHH08538.1"/>
    <property type="molecule type" value="Genomic_DNA"/>
</dbReference>
<evidence type="ECO:0000313" key="3">
    <source>
        <dbReference type="Proteomes" id="UP000189796"/>
    </source>
</evidence>
<dbReference type="Proteomes" id="UP000189796">
    <property type="component" value="Chromosome I"/>
</dbReference>
<sequence>MAEAADHDGGERDARDQEKIEQPPIGIFAVDIFRAGPNLDVGKPAQAEHAEAQDVRQEFRPEIGEALQQLAGIPGVKITEQPHVQNQQRHGDAKDSIAEGVETRLRKHVIPRAL</sequence>
<accession>A0A1M5Q3C6</accession>
<dbReference type="AlphaFoldDB" id="A0A1M5Q3C6"/>